<dbReference type="Gene3D" id="3.40.1350.10">
    <property type="match status" value="1"/>
</dbReference>
<dbReference type="InterPro" id="IPR036890">
    <property type="entry name" value="HATPase_C_sf"/>
</dbReference>
<sequence>MSDLYEMTVDLNVLDHLGINLYSNIAAVITESVANAWDADAELIEINIDKENDLITIKDNGIGMSISDMNQKYLRVGYRRRVEDTITGEVTAKGRPVMGRKGLGKLSLFSIANCIEVQSIKDGEASAHGLKMSIADIKDSVRLRERSYKPVSLEVDALSVTKGTQITLGEIKRTRLGKSVQALRRRLARRFSVIGEKFNFKILINGQPVTMEDRGDLSALQFLWKIEGSEVDTSAATKVKETGILENSLPGWESNIKVSGWIGTSRTPKELDSEELGNLNGIVVLSRGRLFHENILDRLNDGRLFTKYLTGQIEADFLDANDKPDIATSDRQRVQEDDERYIALIAFLKSALNKVESKWSDWRKKHEVEKAKEESPALKQWLDGLPSGFRKSAESLIAQISSIPVDNDVDQKLMFKHGVIAFERMKLRGSTDEFGHSLTNPQQLLELLGDRDALEASLYRDIVNSRLDAIKQFNNLLDQDAKEKVLQEYLFNHLWLLDPSWERASGSEAIESKLIAEGVIIDDLTKKEELGRVDIAYKTSAGKHLIIELKRAGASVTLHGLNEQGTKYFDKLKKICRSLGDKNPNIEVIFVLGKEIPEESSNPERIKHSMNAISPGSRIMYYDGLIHSAQNSYASYLEKSKELDKLELLVDNI</sequence>
<reference evidence="2" key="1">
    <citation type="journal article" date="2018" name="Front. Microbiol.">
        <title>Genome-Based Analysis Reveals the Taxonomy and Diversity of the Family Idiomarinaceae.</title>
        <authorList>
            <person name="Liu Y."/>
            <person name="Lai Q."/>
            <person name="Shao Z."/>
        </authorList>
    </citation>
    <scope>NUCLEOTIDE SEQUENCE [LARGE SCALE GENOMIC DNA]</scope>
    <source>
        <strain evidence="2">AIS</strain>
    </source>
</reference>
<dbReference type="InterPro" id="IPR011856">
    <property type="entry name" value="tRNA_endonuc-like_dom_sf"/>
</dbReference>
<dbReference type="GO" id="GO:0005524">
    <property type="term" value="F:ATP binding"/>
    <property type="evidence" value="ECO:0007669"/>
    <property type="project" value="UniProtKB-KW"/>
</dbReference>
<evidence type="ECO:0000313" key="1">
    <source>
        <dbReference type="EMBL" id="RUO38137.1"/>
    </source>
</evidence>
<dbReference type="OrthoDB" id="5096633at2"/>
<keyword evidence="2" id="KW-1185">Reference proteome</keyword>
<dbReference type="GO" id="GO:0003676">
    <property type="term" value="F:nucleic acid binding"/>
    <property type="evidence" value="ECO:0007669"/>
    <property type="project" value="InterPro"/>
</dbReference>
<comment type="caution">
    <text evidence="1">The sequence shown here is derived from an EMBL/GenBank/DDBJ whole genome shotgun (WGS) entry which is preliminary data.</text>
</comment>
<organism evidence="1 2">
    <name type="scientific">Aliidiomarina shirensis</name>
    <dbReference type="NCBI Taxonomy" id="1048642"/>
    <lineage>
        <taxon>Bacteria</taxon>
        <taxon>Pseudomonadati</taxon>
        <taxon>Pseudomonadota</taxon>
        <taxon>Gammaproteobacteria</taxon>
        <taxon>Alteromonadales</taxon>
        <taxon>Idiomarinaceae</taxon>
        <taxon>Aliidiomarina</taxon>
    </lineage>
</organism>
<dbReference type="Pfam" id="PF13589">
    <property type="entry name" value="HATPase_c_3"/>
    <property type="match status" value="1"/>
</dbReference>
<dbReference type="SUPFAM" id="SSF55874">
    <property type="entry name" value="ATPase domain of HSP90 chaperone/DNA topoisomerase II/histidine kinase"/>
    <property type="match status" value="1"/>
</dbReference>
<keyword evidence="1" id="KW-0067">ATP-binding</keyword>
<protein>
    <submittedName>
        <fullName evidence="1">ATP-binding protein</fullName>
    </submittedName>
</protein>
<dbReference type="Gene3D" id="3.30.565.10">
    <property type="entry name" value="Histidine kinase-like ATPase, C-terminal domain"/>
    <property type="match status" value="1"/>
</dbReference>
<proteinExistence type="predicted"/>
<dbReference type="Proteomes" id="UP000286934">
    <property type="component" value="Unassembled WGS sequence"/>
</dbReference>
<keyword evidence="1" id="KW-0547">Nucleotide-binding</keyword>
<accession>A0A432WWM0</accession>
<dbReference type="AlphaFoldDB" id="A0A432WWM0"/>
<gene>
    <name evidence="1" type="ORF">CWE13_00340</name>
</gene>
<name>A0A432WWM0_9GAMM</name>
<evidence type="ECO:0000313" key="2">
    <source>
        <dbReference type="Proteomes" id="UP000286934"/>
    </source>
</evidence>
<dbReference type="RefSeq" id="WP_126805363.1">
    <property type="nucleotide sequence ID" value="NZ_PIPP01000001.1"/>
</dbReference>
<dbReference type="EMBL" id="PIPP01000001">
    <property type="protein sequence ID" value="RUO38137.1"/>
    <property type="molecule type" value="Genomic_DNA"/>
</dbReference>